<feature type="region of interest" description="Disordered" evidence="1">
    <location>
        <begin position="1"/>
        <end position="69"/>
    </location>
</feature>
<proteinExistence type="predicted"/>
<keyword evidence="4" id="KW-1185">Reference proteome</keyword>
<comment type="caution">
    <text evidence="3">The sequence shown here is derived from an EMBL/GenBank/DDBJ whole genome shotgun (WGS) entry which is preliminary data.</text>
</comment>
<accession>A0AAV9IYS5</accession>
<feature type="region of interest" description="Disordered" evidence="1">
    <location>
        <begin position="116"/>
        <end position="143"/>
    </location>
</feature>
<evidence type="ECO:0000313" key="4">
    <source>
        <dbReference type="Proteomes" id="UP001301350"/>
    </source>
</evidence>
<feature type="compositionally biased region" description="Low complexity" evidence="1">
    <location>
        <begin position="127"/>
        <end position="136"/>
    </location>
</feature>
<dbReference type="Gene3D" id="1.25.40.690">
    <property type="match status" value="1"/>
</dbReference>
<organism evidence="3 4">
    <name type="scientific">Cyanidium caldarium</name>
    <name type="common">Red alga</name>
    <dbReference type="NCBI Taxonomy" id="2771"/>
    <lineage>
        <taxon>Eukaryota</taxon>
        <taxon>Rhodophyta</taxon>
        <taxon>Bangiophyceae</taxon>
        <taxon>Cyanidiales</taxon>
        <taxon>Cyanidiaceae</taxon>
        <taxon>Cyanidium</taxon>
    </lineage>
</organism>
<dbReference type="Pfam" id="PF12110">
    <property type="entry name" value="Nup96"/>
    <property type="match status" value="1"/>
</dbReference>
<dbReference type="EMBL" id="JANCYW010000011">
    <property type="protein sequence ID" value="KAK4537291.1"/>
    <property type="molecule type" value="Genomic_DNA"/>
</dbReference>
<protein>
    <recommendedName>
        <fullName evidence="2">Nuclear pore complex protein NUP96 C-terminal domain-containing protein</fullName>
    </recommendedName>
</protein>
<dbReference type="AlphaFoldDB" id="A0AAV9IYS5"/>
<evidence type="ECO:0000256" key="1">
    <source>
        <dbReference type="SAM" id="MobiDB-lite"/>
    </source>
</evidence>
<gene>
    <name evidence="3" type="ORF">CDCA_CDCA11G3316</name>
</gene>
<evidence type="ECO:0000313" key="3">
    <source>
        <dbReference type="EMBL" id="KAK4537291.1"/>
    </source>
</evidence>
<dbReference type="Proteomes" id="UP001301350">
    <property type="component" value="Unassembled WGS sequence"/>
</dbReference>
<name>A0AAV9IYS5_CYACA</name>
<reference evidence="3 4" key="1">
    <citation type="submission" date="2022-07" db="EMBL/GenBank/DDBJ databases">
        <title>Genome-wide signatures of adaptation to extreme environments.</title>
        <authorList>
            <person name="Cho C.H."/>
            <person name="Yoon H.S."/>
        </authorList>
    </citation>
    <scope>NUCLEOTIDE SEQUENCE [LARGE SCALE GENOMIC DNA]</scope>
    <source>
        <strain evidence="3 4">DBV 063 E5</strain>
    </source>
</reference>
<dbReference type="InterPro" id="IPR021967">
    <property type="entry name" value="Nup98_C"/>
</dbReference>
<evidence type="ECO:0000259" key="2">
    <source>
        <dbReference type="Pfam" id="PF12110"/>
    </source>
</evidence>
<sequence>MVDKTSILGLSRRLVAPPSDSEESDSDEKAGRIGSGLRLVAPDAWEDDDEETENRPRDQPGAAARSFDEAAETASLAALAVSRLGLSTARLQQARRALFGAGLPQEVASTELHEELEAVEEGEEGKSGAAAGAATEDQSPAATAPAPLVHAPFATAADLERASRIGSVPGWSAAGAFRCSGLCASAGRGLCVAYPASTVGIHGERQQVGVAPLALTDAGTIEVRHHLLAAAGAALGNTALATPAARHRFFDQLARQYAARADAQGELLARLLDALYGGDSQHALIQRLSDWLIHYACPARQDAVALQSWIQEMHAAGGDQTDAAALDTAWLALSGGQIEAATTALLAAKDARLAAMVAQAMEPDDDTAMDAAAQLEQWRSDGFRDAELGERRVDLLRLLAGDIAAVAGKPLLSGAAGARATQRPRMSWIRALAMFLWYDRSEDTAAEDAEGASAAMESGPLRQLCCALDAYDAAWRSSSPNRAAVPLPLPPYREQWWWQRPPEAAVAGDTAELRDGPWDALYVLLRAYCDHAMGRDASLLLTPECFGVHGTDALDFRLLWVLHECFRDGQLHGGQPAPIAPSALDAVYTGYAMQLEAGGHPLLALYALARHSDATALHAQLLRSWPEVERTKSGDGWIWDAYASPEAFLWEAVGVPESWVLEAKWLWACTRPHMAETTMLPTRSAATTTSSGGPRPWALERANLRLLCSIELAIALAEEATVAGVPPPRRLPEAYRTTRAAEAARAAHEQAVFVLAPHYLLSHAPSESPWFAAHHQHRGTLSGEWRLALRTLAEWQRDCDDDARGTSVAGVVPLAQWDCQGGLLLEVLRLRDALWQYHCRRQDDATAVEVEQEAPPAWNPFAHLTVAEVRQCLMSTPVAGGNALLDAVYVQRFAERVIAFAHAASTFMRREALPHGMPSPATTESVDEEGLLHTLLPTDQWLPLRMLVLHCGALAARLLRNATMRAAEEPHDESWRVAVSWPWLQQLPLLHRDLQLLQAEWDGDKRLGVRACQRWLLREPLNALHF</sequence>
<feature type="domain" description="Nuclear pore complex protein NUP96 C-terminal" evidence="2">
    <location>
        <begin position="329"/>
        <end position="665"/>
    </location>
</feature>